<protein>
    <recommendedName>
        <fullName evidence="3">Secreted protein</fullName>
    </recommendedName>
</protein>
<accession>A0ABD2VRM9</accession>
<organism evidence="1 2">
    <name type="scientific">Trichogramma kaykai</name>
    <dbReference type="NCBI Taxonomy" id="54128"/>
    <lineage>
        <taxon>Eukaryota</taxon>
        <taxon>Metazoa</taxon>
        <taxon>Ecdysozoa</taxon>
        <taxon>Arthropoda</taxon>
        <taxon>Hexapoda</taxon>
        <taxon>Insecta</taxon>
        <taxon>Pterygota</taxon>
        <taxon>Neoptera</taxon>
        <taxon>Endopterygota</taxon>
        <taxon>Hymenoptera</taxon>
        <taxon>Apocrita</taxon>
        <taxon>Proctotrupomorpha</taxon>
        <taxon>Chalcidoidea</taxon>
        <taxon>Trichogrammatidae</taxon>
        <taxon>Trichogramma</taxon>
    </lineage>
</organism>
<dbReference type="AlphaFoldDB" id="A0ABD2VRM9"/>
<sequence length="83" mass="9149">MSLYTSFLPGILPLVGPGIRSVVAGPLVDSWQIVRLVDRAFGVGTVRGSVDNDERRIPRPGLQNQSQHDVGETRNFRFVGIIF</sequence>
<evidence type="ECO:0000313" key="1">
    <source>
        <dbReference type="EMBL" id="KAL3383459.1"/>
    </source>
</evidence>
<dbReference type="EMBL" id="JBJJXI010000196">
    <property type="protein sequence ID" value="KAL3383459.1"/>
    <property type="molecule type" value="Genomic_DNA"/>
</dbReference>
<name>A0ABD2VRM9_9HYME</name>
<proteinExistence type="predicted"/>
<keyword evidence="2" id="KW-1185">Reference proteome</keyword>
<evidence type="ECO:0000313" key="2">
    <source>
        <dbReference type="Proteomes" id="UP001627154"/>
    </source>
</evidence>
<evidence type="ECO:0008006" key="3">
    <source>
        <dbReference type="Google" id="ProtNLM"/>
    </source>
</evidence>
<gene>
    <name evidence="1" type="ORF">TKK_020645</name>
</gene>
<dbReference type="Proteomes" id="UP001627154">
    <property type="component" value="Unassembled WGS sequence"/>
</dbReference>
<reference evidence="1 2" key="1">
    <citation type="journal article" date="2024" name="bioRxiv">
        <title>A reference genome for Trichogramma kaykai: A tiny desert-dwelling parasitoid wasp with competing sex-ratio distorters.</title>
        <authorList>
            <person name="Culotta J."/>
            <person name="Lindsey A.R."/>
        </authorList>
    </citation>
    <scope>NUCLEOTIDE SEQUENCE [LARGE SCALE GENOMIC DNA]</scope>
    <source>
        <strain evidence="1 2">KSX58</strain>
    </source>
</reference>
<comment type="caution">
    <text evidence="1">The sequence shown here is derived from an EMBL/GenBank/DDBJ whole genome shotgun (WGS) entry which is preliminary data.</text>
</comment>